<dbReference type="RefSeq" id="WP_008709087.1">
    <property type="nucleotide sequence ID" value="NZ_CABKQM010000002.1"/>
</dbReference>
<keyword evidence="11" id="KW-1185">Reference proteome</keyword>
<organism evidence="10 11">
    <name type="scientific">Cloacibacillus evryensis</name>
    <dbReference type="NCBI Taxonomy" id="508460"/>
    <lineage>
        <taxon>Bacteria</taxon>
        <taxon>Thermotogati</taxon>
        <taxon>Synergistota</taxon>
        <taxon>Synergistia</taxon>
        <taxon>Synergistales</taxon>
        <taxon>Synergistaceae</taxon>
        <taxon>Cloacibacillus</taxon>
    </lineage>
</organism>
<feature type="domain" description="RNA polymerase sigma-70 region 2" evidence="9">
    <location>
        <begin position="11"/>
        <end position="49"/>
    </location>
</feature>
<keyword evidence="4" id="KW-0731">Sigma factor</keyword>
<evidence type="ECO:0000256" key="7">
    <source>
        <dbReference type="ARBA" id="ARBA00024701"/>
    </source>
</evidence>
<evidence type="ECO:0000313" key="11">
    <source>
        <dbReference type="Proteomes" id="UP001205919"/>
    </source>
</evidence>
<dbReference type="InterPro" id="IPR013325">
    <property type="entry name" value="RNA_pol_sigma_r2"/>
</dbReference>
<dbReference type="Gene3D" id="1.20.120.1810">
    <property type="match status" value="1"/>
</dbReference>
<accession>A0AAW5K6L9</accession>
<evidence type="ECO:0000256" key="6">
    <source>
        <dbReference type="ARBA" id="ARBA00023163"/>
    </source>
</evidence>
<dbReference type="GO" id="GO:0006352">
    <property type="term" value="P:DNA-templated transcription initiation"/>
    <property type="evidence" value="ECO:0007669"/>
    <property type="project" value="InterPro"/>
</dbReference>
<name>A0AAW5K6L9_9BACT</name>
<protein>
    <recommendedName>
        <fullName evidence="2">RNA polymerase sigma factor SigS</fullName>
    </recommendedName>
</protein>
<reference evidence="10 11" key="1">
    <citation type="submission" date="2022-06" db="EMBL/GenBank/DDBJ databases">
        <title>Isolation of gut microbiota from human fecal samples.</title>
        <authorList>
            <person name="Pamer E.G."/>
            <person name="Barat B."/>
            <person name="Waligurski E."/>
            <person name="Medina S."/>
            <person name="Paddock L."/>
            <person name="Mostad J."/>
        </authorList>
    </citation>
    <scope>NUCLEOTIDE SEQUENCE [LARGE SCALE GENOMIC DNA]</scope>
    <source>
        <strain evidence="10 11">DFI.9.90</strain>
    </source>
</reference>
<evidence type="ECO:0000256" key="1">
    <source>
        <dbReference type="ARBA" id="ARBA00007788"/>
    </source>
</evidence>
<evidence type="ECO:0000256" key="2">
    <source>
        <dbReference type="ARBA" id="ARBA00021245"/>
    </source>
</evidence>
<dbReference type="InterPro" id="IPR007627">
    <property type="entry name" value="RNA_pol_sigma70_r2"/>
</dbReference>
<dbReference type="Proteomes" id="UP001205919">
    <property type="component" value="Unassembled WGS sequence"/>
</dbReference>
<comment type="function">
    <text evidence="7">Sigma factors are initiation factors that promote the attachment of RNA polymerase to specific initiation sites and are then released. Sigma-S contributes to the protection against external stress, thus playing a role in cellular fitness and survival.</text>
</comment>
<dbReference type="Gene3D" id="1.10.10.10">
    <property type="entry name" value="Winged helix-like DNA-binding domain superfamily/Winged helix DNA-binding domain"/>
    <property type="match status" value="1"/>
</dbReference>
<keyword evidence="6" id="KW-0804">Transcription</keyword>
<evidence type="ECO:0000313" key="10">
    <source>
        <dbReference type="EMBL" id="MCQ4814173.1"/>
    </source>
</evidence>
<comment type="similarity">
    <text evidence="1">Belongs to the sigma-70 factor family.</text>
</comment>
<feature type="domain" description="HTH luxR-type" evidence="8">
    <location>
        <begin position="113"/>
        <end position="157"/>
    </location>
</feature>
<proteinExistence type="inferred from homology"/>
<evidence type="ECO:0000256" key="4">
    <source>
        <dbReference type="ARBA" id="ARBA00023082"/>
    </source>
</evidence>
<evidence type="ECO:0000259" key="8">
    <source>
        <dbReference type="Pfam" id="PF00196"/>
    </source>
</evidence>
<sequence>MNGEAQVREIVDSYTPLVRATARRYEGRGADYEDLVQEGYLALLILIPKCPDMKWLAHFLKNNLPGLVRDAAARMRRGRAQGDEVLLEEIEETAGAEEEGYREAELRAILFRVLTPEELDLTQALLEGFKQREIAENLGVSQQAVAARLRKIKDKLKGIIASM</sequence>
<dbReference type="InterPro" id="IPR014284">
    <property type="entry name" value="RNA_pol_sigma-70_dom"/>
</dbReference>
<dbReference type="GO" id="GO:0003677">
    <property type="term" value="F:DNA binding"/>
    <property type="evidence" value="ECO:0007669"/>
    <property type="project" value="UniProtKB-KW"/>
</dbReference>
<comment type="caution">
    <text evidence="10">The sequence shown here is derived from an EMBL/GenBank/DDBJ whole genome shotgun (WGS) entry which is preliminary data.</text>
</comment>
<dbReference type="InterPro" id="IPR000792">
    <property type="entry name" value="Tscrpt_reg_LuxR_C"/>
</dbReference>
<keyword evidence="3" id="KW-0805">Transcription regulation</keyword>
<dbReference type="Pfam" id="PF04542">
    <property type="entry name" value="Sigma70_r2"/>
    <property type="match status" value="1"/>
</dbReference>
<dbReference type="InterPro" id="IPR016032">
    <property type="entry name" value="Sig_transdc_resp-reg_C-effctor"/>
</dbReference>
<evidence type="ECO:0000256" key="5">
    <source>
        <dbReference type="ARBA" id="ARBA00023125"/>
    </source>
</evidence>
<dbReference type="InterPro" id="IPR036388">
    <property type="entry name" value="WH-like_DNA-bd_sf"/>
</dbReference>
<dbReference type="SUPFAM" id="SSF88946">
    <property type="entry name" value="Sigma2 domain of RNA polymerase sigma factors"/>
    <property type="match status" value="1"/>
</dbReference>
<dbReference type="AlphaFoldDB" id="A0AAW5K6L9"/>
<dbReference type="PANTHER" id="PTHR30385:SF7">
    <property type="entry name" value="RNA POLYMERASE SIGMA FACTOR FLIA"/>
    <property type="match status" value="1"/>
</dbReference>
<dbReference type="Pfam" id="PF00196">
    <property type="entry name" value="GerE"/>
    <property type="match status" value="1"/>
</dbReference>
<keyword evidence="5" id="KW-0238">DNA-binding</keyword>
<dbReference type="EMBL" id="JANFYT010000012">
    <property type="protein sequence ID" value="MCQ4814173.1"/>
    <property type="molecule type" value="Genomic_DNA"/>
</dbReference>
<dbReference type="PANTHER" id="PTHR30385">
    <property type="entry name" value="SIGMA FACTOR F FLAGELLAR"/>
    <property type="match status" value="1"/>
</dbReference>
<evidence type="ECO:0000256" key="3">
    <source>
        <dbReference type="ARBA" id="ARBA00023015"/>
    </source>
</evidence>
<evidence type="ECO:0000259" key="9">
    <source>
        <dbReference type="Pfam" id="PF04542"/>
    </source>
</evidence>
<dbReference type="SUPFAM" id="SSF46894">
    <property type="entry name" value="C-terminal effector domain of the bipartite response regulators"/>
    <property type="match status" value="1"/>
</dbReference>
<dbReference type="GO" id="GO:0016987">
    <property type="term" value="F:sigma factor activity"/>
    <property type="evidence" value="ECO:0007669"/>
    <property type="project" value="UniProtKB-KW"/>
</dbReference>
<gene>
    <name evidence="10" type="ORF">NE630_06990</name>
</gene>
<dbReference type="NCBIfam" id="TIGR02937">
    <property type="entry name" value="sigma70-ECF"/>
    <property type="match status" value="1"/>
</dbReference>